<keyword evidence="1" id="KW-0805">Transcription regulation</keyword>
<proteinExistence type="predicted"/>
<sequence length="321" mass="35012">MDIPRLILEFYRCAHECDAASFQDTVLRTLQGALHFDAGKWGIGRIAPDGIHFLCAHLFHDDPEAPLLYESISLQDTAALRALASPGMPARFHAESEFGAASQKALLDYKRRFRHANGLITVLPGQDGTVQSLSLYRHAPNQHFSAADTRLCHHLVPHLMEALAINRSLALAALPPSFGEQRYPGAIVALSGYILHAEAAFLDLLRAEWPQAEALHLPEALRAALVAQGRPAFLGEAIAVRRVLGGEPLFLRARTRLPVDRLTARELAIAQCLAAGDSYKTIARKLSIAPATVRNHIAGAHERLGIRSNAELVLHLKAAAF</sequence>
<dbReference type="Proteomes" id="UP000177515">
    <property type="component" value="Chromosome 2"/>
</dbReference>
<evidence type="ECO:0000313" key="6">
    <source>
        <dbReference type="Proteomes" id="UP000177515"/>
    </source>
</evidence>
<dbReference type="RefSeq" id="WP_071019615.1">
    <property type="nucleotide sequence ID" value="NZ_CP017755.1"/>
</dbReference>
<gene>
    <name evidence="5" type="ORF">BKK80_28465</name>
</gene>
<keyword evidence="6" id="KW-1185">Reference proteome</keyword>
<evidence type="ECO:0000313" key="5">
    <source>
        <dbReference type="EMBL" id="AOZ09653.1"/>
    </source>
</evidence>
<reference evidence="5 6" key="1">
    <citation type="submission" date="2016-10" db="EMBL/GenBank/DDBJ databases">
        <title>Complete genome sequences of three Cupriavidus strains isolated from various Malaysian environments.</title>
        <authorList>
            <person name="Abdullah A.A.-A."/>
            <person name="Shafie N.A.H."/>
            <person name="Lau N.S."/>
        </authorList>
    </citation>
    <scope>NUCLEOTIDE SEQUENCE [LARGE SCALE GENOMIC DNA]</scope>
    <source>
        <strain evidence="5 6">USMAA1020</strain>
    </source>
</reference>
<evidence type="ECO:0000259" key="4">
    <source>
        <dbReference type="PROSITE" id="PS50043"/>
    </source>
</evidence>
<name>A0ABM7DML1_9BURK</name>
<dbReference type="EMBL" id="CP017755">
    <property type="protein sequence ID" value="AOZ09653.1"/>
    <property type="molecule type" value="Genomic_DNA"/>
</dbReference>
<dbReference type="InterPro" id="IPR016032">
    <property type="entry name" value="Sig_transdc_resp-reg_C-effctor"/>
</dbReference>
<dbReference type="SMART" id="SM00421">
    <property type="entry name" value="HTH_LUXR"/>
    <property type="match status" value="1"/>
</dbReference>
<organism evidence="5 6">
    <name type="scientific">Cupriavidus malaysiensis</name>
    <dbReference type="NCBI Taxonomy" id="367825"/>
    <lineage>
        <taxon>Bacteria</taxon>
        <taxon>Pseudomonadati</taxon>
        <taxon>Pseudomonadota</taxon>
        <taxon>Betaproteobacteria</taxon>
        <taxon>Burkholderiales</taxon>
        <taxon>Burkholderiaceae</taxon>
        <taxon>Cupriavidus</taxon>
    </lineage>
</organism>
<dbReference type="PROSITE" id="PS50043">
    <property type="entry name" value="HTH_LUXR_2"/>
    <property type="match status" value="1"/>
</dbReference>
<protein>
    <recommendedName>
        <fullName evidence="4">HTH luxR-type domain-containing protein</fullName>
    </recommendedName>
</protein>
<dbReference type="Gene3D" id="1.10.10.10">
    <property type="entry name" value="Winged helix-like DNA-binding domain superfamily/Winged helix DNA-binding domain"/>
    <property type="match status" value="1"/>
</dbReference>
<dbReference type="InterPro" id="IPR036388">
    <property type="entry name" value="WH-like_DNA-bd_sf"/>
</dbReference>
<keyword evidence="2" id="KW-0238">DNA-binding</keyword>
<dbReference type="Pfam" id="PF00196">
    <property type="entry name" value="GerE"/>
    <property type="match status" value="1"/>
</dbReference>
<evidence type="ECO:0000256" key="2">
    <source>
        <dbReference type="ARBA" id="ARBA00023125"/>
    </source>
</evidence>
<evidence type="ECO:0000256" key="1">
    <source>
        <dbReference type="ARBA" id="ARBA00023015"/>
    </source>
</evidence>
<evidence type="ECO:0000256" key="3">
    <source>
        <dbReference type="ARBA" id="ARBA00023163"/>
    </source>
</evidence>
<dbReference type="PANTHER" id="PTHR44688">
    <property type="entry name" value="DNA-BINDING TRANSCRIPTIONAL ACTIVATOR DEVR_DOSR"/>
    <property type="match status" value="1"/>
</dbReference>
<dbReference type="InterPro" id="IPR000792">
    <property type="entry name" value="Tscrpt_reg_LuxR_C"/>
</dbReference>
<accession>A0ABM7DML1</accession>
<dbReference type="CDD" id="cd06170">
    <property type="entry name" value="LuxR_C_like"/>
    <property type="match status" value="1"/>
</dbReference>
<feature type="domain" description="HTH luxR-type" evidence="4">
    <location>
        <begin position="255"/>
        <end position="320"/>
    </location>
</feature>
<dbReference type="SUPFAM" id="SSF46894">
    <property type="entry name" value="C-terminal effector domain of the bipartite response regulators"/>
    <property type="match status" value="1"/>
</dbReference>
<dbReference type="PANTHER" id="PTHR44688:SF16">
    <property type="entry name" value="DNA-BINDING TRANSCRIPTIONAL ACTIVATOR DEVR_DOSR"/>
    <property type="match status" value="1"/>
</dbReference>
<dbReference type="PRINTS" id="PR00038">
    <property type="entry name" value="HTHLUXR"/>
</dbReference>
<keyword evidence="3" id="KW-0804">Transcription</keyword>